<feature type="binding site" evidence="4">
    <location>
        <position position="293"/>
    </location>
    <ligand>
        <name>S-adenosyl-L-methionine</name>
        <dbReference type="ChEBI" id="CHEBI:59789"/>
    </ligand>
</feature>
<dbReference type="Gene3D" id="3.40.50.150">
    <property type="entry name" value="Vaccinia Virus protein VP39"/>
    <property type="match status" value="1"/>
</dbReference>
<dbReference type="Proteomes" id="UP000029067">
    <property type="component" value="Unassembled WGS sequence"/>
</dbReference>
<dbReference type="AlphaFoldDB" id="A0A087B3M1"/>
<dbReference type="PANTHER" id="PTHR11061">
    <property type="entry name" value="RNA M5U METHYLTRANSFERASE"/>
    <property type="match status" value="1"/>
</dbReference>
<dbReference type="EC" id="2.1.1.190" evidence="6"/>
<evidence type="ECO:0000313" key="6">
    <source>
        <dbReference type="EMBL" id="KFI65621.1"/>
    </source>
</evidence>
<dbReference type="InterPro" id="IPR030390">
    <property type="entry name" value="MeTrfase_TrmA_AS"/>
</dbReference>
<dbReference type="Gene3D" id="2.40.50.1070">
    <property type="match status" value="1"/>
</dbReference>
<dbReference type="EMBL" id="JGYV01000001">
    <property type="protein sequence ID" value="KFI65621.1"/>
    <property type="molecule type" value="Genomic_DNA"/>
</dbReference>
<dbReference type="SUPFAM" id="SSF53335">
    <property type="entry name" value="S-adenosyl-L-methionine-dependent methyltransferases"/>
    <property type="match status" value="1"/>
</dbReference>
<dbReference type="GO" id="GO:0070475">
    <property type="term" value="P:rRNA base methylation"/>
    <property type="evidence" value="ECO:0007669"/>
    <property type="project" value="TreeGrafter"/>
</dbReference>
<dbReference type="Pfam" id="PF05958">
    <property type="entry name" value="tRNA_U5-meth_tr"/>
    <property type="match status" value="1"/>
</dbReference>
<feature type="active site" evidence="5">
    <location>
        <position position="368"/>
    </location>
</feature>
<gene>
    <name evidence="6" type="ORF">BCUN_0116</name>
</gene>
<dbReference type="Gene3D" id="2.40.50.140">
    <property type="entry name" value="Nucleic acid-binding proteins"/>
    <property type="match status" value="1"/>
</dbReference>
<keyword evidence="3 4" id="KW-0949">S-adenosyl-L-methionine</keyword>
<evidence type="ECO:0000256" key="2">
    <source>
        <dbReference type="ARBA" id="ARBA00022679"/>
    </source>
</evidence>
<feature type="binding site" evidence="4">
    <location>
        <position position="341"/>
    </location>
    <ligand>
        <name>S-adenosyl-L-methionine</name>
        <dbReference type="ChEBI" id="CHEBI:59789"/>
    </ligand>
</feature>
<sequence length="411" mass="44312">MAHLDGRVVFVRFALPGELVEMALDQPQRADARFWTAEVTKVLEPSPLRVEPAWPQAGPLAWGGGLGGADLVHVSLEGQHEWKRAVVEDQMRRLGHVETDVEVVAMPGDAALDGMHWRTRIEMVTDERGHASMRRRESHVRVPIDTMPLATQALLAVADTHGVWDGLAPDGHHIRVAAPQPRTEDGGTGHDALLEAVGDNYGILVDGACVAGNERLTERTMVDGHAFDYRVEASGFWQMHREAPLALPQYVLDQVRGLLQGKDGAIAWDLYSGSGLFTLPLATLAVARMLSVEGAPDAVRNARHNLKAAGLHGVNAVQGDVAKSLAHVPDALAHPDVVVLDPPRAGAKAKVCRQIAASGARAVVYVACDPTSLARDTATLAAEGYELRAIRAFDIYPMTHHVETVATFTRA</sequence>
<keyword evidence="7" id="KW-1185">Reference proteome</keyword>
<keyword evidence="2 4" id="KW-0808">Transferase</keyword>
<evidence type="ECO:0000256" key="3">
    <source>
        <dbReference type="ARBA" id="ARBA00022691"/>
    </source>
</evidence>
<dbReference type="CDD" id="cd02440">
    <property type="entry name" value="AdoMet_MTases"/>
    <property type="match status" value="1"/>
</dbReference>
<name>A0A087B3M1_9BIFI</name>
<dbReference type="PANTHER" id="PTHR11061:SF30">
    <property type="entry name" value="TRNA (URACIL(54)-C(5))-METHYLTRANSFERASE"/>
    <property type="match status" value="1"/>
</dbReference>
<protein>
    <submittedName>
        <fullName evidence="6">Putative tRNA (Uracil-5-)-methyltransferase</fullName>
        <ecNumber evidence="6">2.1.1.190</ecNumber>
    </submittedName>
</protein>
<dbReference type="InterPro" id="IPR029063">
    <property type="entry name" value="SAM-dependent_MTases_sf"/>
</dbReference>
<evidence type="ECO:0000256" key="5">
    <source>
        <dbReference type="PROSITE-ProRule" id="PRU10015"/>
    </source>
</evidence>
<keyword evidence="1 4" id="KW-0489">Methyltransferase</keyword>
<feature type="binding site" evidence="4">
    <location>
        <position position="271"/>
    </location>
    <ligand>
        <name>S-adenosyl-L-methionine</name>
        <dbReference type="ChEBI" id="CHEBI:59789"/>
    </ligand>
</feature>
<dbReference type="InterPro" id="IPR012340">
    <property type="entry name" value="NA-bd_OB-fold"/>
</dbReference>
<dbReference type="InterPro" id="IPR010280">
    <property type="entry name" value="U5_MeTrfase_fam"/>
</dbReference>
<comment type="similarity">
    <text evidence="4">Belongs to the class I-like SAM-binding methyltransferase superfamily. RNA M5U methyltransferase family.</text>
</comment>
<dbReference type="PROSITE" id="PS51687">
    <property type="entry name" value="SAM_MT_RNA_M5U"/>
    <property type="match status" value="1"/>
</dbReference>
<dbReference type="STRING" id="1688.BCUN_0116"/>
<proteinExistence type="inferred from homology"/>
<dbReference type="PROSITE" id="PS01230">
    <property type="entry name" value="TRMA_1"/>
    <property type="match status" value="1"/>
</dbReference>
<feature type="active site" description="Nucleophile" evidence="4">
    <location>
        <position position="368"/>
    </location>
</feature>
<feature type="binding site" evidence="4">
    <location>
        <position position="238"/>
    </location>
    <ligand>
        <name>S-adenosyl-L-methionine</name>
        <dbReference type="ChEBI" id="CHEBI:59789"/>
    </ligand>
</feature>
<evidence type="ECO:0000256" key="4">
    <source>
        <dbReference type="PROSITE-ProRule" id="PRU01024"/>
    </source>
</evidence>
<organism evidence="6 7">
    <name type="scientific">Bifidobacterium cuniculi</name>
    <dbReference type="NCBI Taxonomy" id="1688"/>
    <lineage>
        <taxon>Bacteria</taxon>
        <taxon>Bacillati</taxon>
        <taxon>Actinomycetota</taxon>
        <taxon>Actinomycetes</taxon>
        <taxon>Bifidobacteriales</taxon>
        <taxon>Bifidobacteriaceae</taxon>
        <taxon>Bifidobacterium</taxon>
    </lineage>
</organism>
<dbReference type="eggNOG" id="COG2265">
    <property type="taxonomic scope" value="Bacteria"/>
</dbReference>
<evidence type="ECO:0000256" key="1">
    <source>
        <dbReference type="ARBA" id="ARBA00022603"/>
    </source>
</evidence>
<evidence type="ECO:0000313" key="7">
    <source>
        <dbReference type="Proteomes" id="UP000029067"/>
    </source>
</evidence>
<comment type="caution">
    <text evidence="6">The sequence shown here is derived from an EMBL/GenBank/DDBJ whole genome shotgun (WGS) entry which is preliminary data.</text>
</comment>
<reference evidence="6 7" key="1">
    <citation type="submission" date="2014-03" db="EMBL/GenBank/DDBJ databases">
        <title>Genomics of Bifidobacteria.</title>
        <authorList>
            <person name="Ventura M."/>
            <person name="Milani C."/>
            <person name="Lugli G.A."/>
        </authorList>
    </citation>
    <scope>NUCLEOTIDE SEQUENCE [LARGE SCALE GENOMIC DNA]</scope>
    <source>
        <strain evidence="6 7">LMG 10738</strain>
    </source>
</reference>
<accession>A0A087B3M1</accession>
<dbReference type="SUPFAM" id="SSF50249">
    <property type="entry name" value="Nucleic acid-binding proteins"/>
    <property type="match status" value="1"/>
</dbReference>
<dbReference type="GO" id="GO:0070041">
    <property type="term" value="F:rRNA (uridine-C5-)-methyltransferase activity"/>
    <property type="evidence" value="ECO:0007669"/>
    <property type="project" value="TreeGrafter"/>
</dbReference>